<keyword evidence="2" id="KW-0479">Metal-binding</keyword>
<dbReference type="PANTHER" id="PTHR11086">
    <property type="entry name" value="DEOXYCYTIDYLATE DEAMINASE-RELATED"/>
    <property type="match status" value="1"/>
</dbReference>
<accession>T1DHG3</accession>
<sequence>ASSPRGTNGAPEGLPHCTEVGCLMIDGHCVRTLHAEQNALLQAAVHGVSTQGATVYVTSEPCLHCTKMLLNARITRIVYRDPYVDKLAREMRAEAGIPCEQIEVPIDDRPDRGGFGPSDGEQGDSSAQA</sequence>
<dbReference type="AlphaFoldDB" id="T1DHG3"/>
<dbReference type="InterPro" id="IPR002125">
    <property type="entry name" value="CMP_dCMP_dom"/>
</dbReference>
<feature type="domain" description="CMP/dCMP-type deaminase" evidence="6">
    <location>
        <begin position="1"/>
        <end position="99"/>
    </location>
</feature>
<reference evidence="7" key="2">
    <citation type="journal article" date="2014" name="ISME J.">
        <title>Microbial stratification in low pH oxic and suboxic macroscopic growths along an acid mine drainage.</title>
        <authorList>
            <person name="Mendez-Garcia C."/>
            <person name="Mesa V."/>
            <person name="Sprenger R.R."/>
            <person name="Richter M."/>
            <person name="Diez M.S."/>
            <person name="Solano J."/>
            <person name="Bargiela R."/>
            <person name="Golyshina O.V."/>
            <person name="Manteca A."/>
            <person name="Ramos J.L."/>
            <person name="Gallego J.R."/>
            <person name="Llorente I."/>
            <person name="Martins Dos Santos V.A."/>
            <person name="Jensen O.N."/>
            <person name="Pelaez A.I."/>
            <person name="Sanchez J."/>
            <person name="Ferrer M."/>
        </authorList>
    </citation>
    <scope>NUCLEOTIDE SEQUENCE</scope>
</reference>
<keyword evidence="4" id="KW-0862">Zinc</keyword>
<evidence type="ECO:0000256" key="2">
    <source>
        <dbReference type="ARBA" id="ARBA00022723"/>
    </source>
</evidence>
<evidence type="ECO:0000256" key="4">
    <source>
        <dbReference type="ARBA" id="ARBA00022833"/>
    </source>
</evidence>
<gene>
    <name evidence="7" type="ORF">B1A_00570</name>
</gene>
<evidence type="ECO:0000256" key="1">
    <source>
        <dbReference type="ARBA" id="ARBA00006576"/>
    </source>
</evidence>
<dbReference type="PROSITE" id="PS00903">
    <property type="entry name" value="CYT_DCMP_DEAMINASES_1"/>
    <property type="match status" value="1"/>
</dbReference>
<organism evidence="7">
    <name type="scientific">mine drainage metagenome</name>
    <dbReference type="NCBI Taxonomy" id="410659"/>
    <lineage>
        <taxon>unclassified sequences</taxon>
        <taxon>metagenomes</taxon>
        <taxon>ecological metagenomes</taxon>
    </lineage>
</organism>
<feature type="non-terminal residue" evidence="7">
    <location>
        <position position="1"/>
    </location>
</feature>
<protein>
    <submittedName>
        <fullName evidence="7">Deoxycytidylate deaminase</fullName>
    </submittedName>
</protein>
<dbReference type="Gene3D" id="3.40.140.10">
    <property type="entry name" value="Cytidine Deaminase, domain 2"/>
    <property type="match status" value="1"/>
</dbReference>
<reference evidence="7" key="1">
    <citation type="submission" date="2013-08" db="EMBL/GenBank/DDBJ databases">
        <authorList>
            <person name="Mendez C."/>
            <person name="Richter M."/>
            <person name="Ferrer M."/>
            <person name="Sanchez J."/>
        </authorList>
    </citation>
    <scope>NUCLEOTIDE SEQUENCE</scope>
</reference>
<evidence type="ECO:0000256" key="3">
    <source>
        <dbReference type="ARBA" id="ARBA00022801"/>
    </source>
</evidence>
<dbReference type="InterPro" id="IPR016192">
    <property type="entry name" value="APOBEC/CMP_deaminase_Zn-bd"/>
</dbReference>
<name>T1DHG3_9ZZZZ</name>
<dbReference type="InterPro" id="IPR015517">
    <property type="entry name" value="dCMP_deaminase-rel"/>
</dbReference>
<evidence type="ECO:0000259" key="6">
    <source>
        <dbReference type="PROSITE" id="PS51747"/>
    </source>
</evidence>
<comment type="similarity">
    <text evidence="1">Belongs to the cytidine and deoxycytidylate deaminase family.</text>
</comment>
<evidence type="ECO:0000256" key="5">
    <source>
        <dbReference type="SAM" id="MobiDB-lite"/>
    </source>
</evidence>
<dbReference type="EMBL" id="AUZX01000424">
    <property type="protein sequence ID" value="EQD80744.1"/>
    <property type="molecule type" value="Genomic_DNA"/>
</dbReference>
<dbReference type="Pfam" id="PF00383">
    <property type="entry name" value="dCMP_cyt_deam_1"/>
    <property type="match status" value="1"/>
</dbReference>
<dbReference type="PROSITE" id="PS51747">
    <property type="entry name" value="CYT_DCMP_DEAMINASES_2"/>
    <property type="match status" value="1"/>
</dbReference>
<dbReference type="SUPFAM" id="SSF53927">
    <property type="entry name" value="Cytidine deaminase-like"/>
    <property type="match status" value="1"/>
</dbReference>
<proteinExistence type="inferred from homology"/>
<dbReference type="InterPro" id="IPR016193">
    <property type="entry name" value="Cytidine_deaminase-like"/>
</dbReference>
<dbReference type="PANTHER" id="PTHR11086:SF18">
    <property type="entry name" value="DEOXYCYTIDYLATE DEAMINASE"/>
    <property type="match status" value="1"/>
</dbReference>
<evidence type="ECO:0000313" key="7">
    <source>
        <dbReference type="EMBL" id="EQD80744.1"/>
    </source>
</evidence>
<dbReference type="GO" id="GO:0004132">
    <property type="term" value="F:dCMP deaminase activity"/>
    <property type="evidence" value="ECO:0007669"/>
    <property type="project" value="TreeGrafter"/>
</dbReference>
<comment type="caution">
    <text evidence="7">The sequence shown here is derived from an EMBL/GenBank/DDBJ whole genome shotgun (WGS) entry which is preliminary data.</text>
</comment>
<dbReference type="GO" id="GO:0005737">
    <property type="term" value="C:cytoplasm"/>
    <property type="evidence" value="ECO:0007669"/>
    <property type="project" value="TreeGrafter"/>
</dbReference>
<dbReference type="GO" id="GO:0008270">
    <property type="term" value="F:zinc ion binding"/>
    <property type="evidence" value="ECO:0007669"/>
    <property type="project" value="InterPro"/>
</dbReference>
<keyword evidence="3" id="KW-0378">Hydrolase</keyword>
<feature type="region of interest" description="Disordered" evidence="5">
    <location>
        <begin position="99"/>
        <end position="129"/>
    </location>
</feature>